<dbReference type="Proteomes" id="UP001056120">
    <property type="component" value="Linkage Group LG12"/>
</dbReference>
<dbReference type="EMBL" id="CM042029">
    <property type="protein sequence ID" value="KAI3796912.1"/>
    <property type="molecule type" value="Genomic_DNA"/>
</dbReference>
<keyword evidence="2" id="KW-1185">Reference proteome</keyword>
<accession>A0ACB9HM81</accession>
<gene>
    <name evidence="1" type="ORF">L1987_39599</name>
</gene>
<evidence type="ECO:0000313" key="1">
    <source>
        <dbReference type="EMBL" id="KAI3796912.1"/>
    </source>
</evidence>
<name>A0ACB9HM81_9ASTR</name>
<sequence length="161" mass="18327">MDNLHGHIKSNNILLDKNWEAKIAYFGISKLHQTNQEVGMEVYEDPEHKTKGELKRESDIYSFGVVLFEILCGRLAYDPVYIVVNEKGLAPIARKCFNDGTIARLIDPKLKKETSDRGPNRDSLDKFLKIAYQCLGDAAKRPTMEIVVKEIELALHFHVSP</sequence>
<organism evidence="1 2">
    <name type="scientific">Smallanthus sonchifolius</name>
    <dbReference type="NCBI Taxonomy" id="185202"/>
    <lineage>
        <taxon>Eukaryota</taxon>
        <taxon>Viridiplantae</taxon>
        <taxon>Streptophyta</taxon>
        <taxon>Embryophyta</taxon>
        <taxon>Tracheophyta</taxon>
        <taxon>Spermatophyta</taxon>
        <taxon>Magnoliopsida</taxon>
        <taxon>eudicotyledons</taxon>
        <taxon>Gunneridae</taxon>
        <taxon>Pentapetalae</taxon>
        <taxon>asterids</taxon>
        <taxon>campanulids</taxon>
        <taxon>Asterales</taxon>
        <taxon>Asteraceae</taxon>
        <taxon>Asteroideae</taxon>
        <taxon>Heliantheae alliance</taxon>
        <taxon>Millerieae</taxon>
        <taxon>Smallanthus</taxon>
    </lineage>
</organism>
<reference evidence="1 2" key="2">
    <citation type="journal article" date="2022" name="Mol. Ecol. Resour.">
        <title>The genomes of chicory, endive, great burdock and yacon provide insights into Asteraceae paleo-polyploidization history and plant inulin production.</title>
        <authorList>
            <person name="Fan W."/>
            <person name="Wang S."/>
            <person name="Wang H."/>
            <person name="Wang A."/>
            <person name="Jiang F."/>
            <person name="Liu H."/>
            <person name="Zhao H."/>
            <person name="Xu D."/>
            <person name="Zhang Y."/>
        </authorList>
    </citation>
    <scope>NUCLEOTIDE SEQUENCE [LARGE SCALE GENOMIC DNA]</scope>
    <source>
        <strain evidence="2">cv. Yunnan</strain>
        <tissue evidence="1">Leaves</tissue>
    </source>
</reference>
<proteinExistence type="predicted"/>
<evidence type="ECO:0000313" key="2">
    <source>
        <dbReference type="Proteomes" id="UP001056120"/>
    </source>
</evidence>
<reference evidence="2" key="1">
    <citation type="journal article" date="2022" name="Mol. Ecol. Resour.">
        <title>The genomes of chicory, endive, great burdock and yacon provide insights into Asteraceae palaeo-polyploidization history and plant inulin production.</title>
        <authorList>
            <person name="Fan W."/>
            <person name="Wang S."/>
            <person name="Wang H."/>
            <person name="Wang A."/>
            <person name="Jiang F."/>
            <person name="Liu H."/>
            <person name="Zhao H."/>
            <person name="Xu D."/>
            <person name="Zhang Y."/>
        </authorList>
    </citation>
    <scope>NUCLEOTIDE SEQUENCE [LARGE SCALE GENOMIC DNA]</scope>
    <source>
        <strain evidence="2">cv. Yunnan</strain>
    </source>
</reference>
<comment type="caution">
    <text evidence="1">The sequence shown here is derived from an EMBL/GenBank/DDBJ whole genome shotgun (WGS) entry which is preliminary data.</text>
</comment>
<protein>
    <submittedName>
        <fullName evidence="1">Uncharacterized protein</fullName>
    </submittedName>
</protein>